<dbReference type="GO" id="GO:0016020">
    <property type="term" value="C:membrane"/>
    <property type="evidence" value="ECO:0007669"/>
    <property type="project" value="GOC"/>
</dbReference>
<dbReference type="PANTHER" id="PTHR14859">
    <property type="entry name" value="CALCOFLUOR WHITE HYPERSENSITIVE PROTEIN PRECURSOR"/>
    <property type="match status" value="1"/>
</dbReference>
<reference evidence="5 7" key="2">
    <citation type="submission" date="2020-08" db="EMBL/GenBank/DDBJ databases">
        <title>Sequencing the genomes of 1000 actinobacteria strains.</title>
        <authorList>
            <person name="Klenk H.-P."/>
        </authorList>
    </citation>
    <scope>NUCLEOTIDE SEQUENCE [LARGE SCALE GENOMIC DNA]</scope>
    <source>
        <strain evidence="5 7">DSM 9581</strain>
    </source>
</reference>
<dbReference type="OrthoDB" id="155529at2"/>
<dbReference type="InterPro" id="IPR036691">
    <property type="entry name" value="Endo/exonu/phosph_ase_sf"/>
</dbReference>
<dbReference type="InterPro" id="IPR005135">
    <property type="entry name" value="Endo/exonuclease/phosphatase"/>
</dbReference>
<comment type="caution">
    <text evidence="4">The sequence shown here is derived from an EMBL/GenBank/DDBJ whole genome shotgun (WGS) entry which is preliminary data.</text>
</comment>
<feature type="transmembrane region" description="Helical" evidence="2">
    <location>
        <begin position="210"/>
        <end position="230"/>
    </location>
</feature>
<feature type="transmembrane region" description="Helical" evidence="2">
    <location>
        <begin position="321"/>
        <end position="340"/>
    </location>
</feature>
<keyword evidence="5" id="KW-0378">Hydrolase</keyword>
<evidence type="ECO:0000313" key="7">
    <source>
        <dbReference type="Proteomes" id="UP000564629"/>
    </source>
</evidence>
<organism evidence="4 6">
    <name type="scientific">Cellulomonas hominis</name>
    <dbReference type="NCBI Taxonomy" id="156981"/>
    <lineage>
        <taxon>Bacteria</taxon>
        <taxon>Bacillati</taxon>
        <taxon>Actinomycetota</taxon>
        <taxon>Actinomycetes</taxon>
        <taxon>Micrococcales</taxon>
        <taxon>Cellulomonadaceae</taxon>
        <taxon>Cellulomonas</taxon>
    </lineage>
</organism>
<evidence type="ECO:0000259" key="3">
    <source>
        <dbReference type="Pfam" id="PF03372"/>
    </source>
</evidence>
<feature type="domain" description="Endonuclease/exonuclease/phosphatase" evidence="3">
    <location>
        <begin position="429"/>
        <end position="643"/>
    </location>
</feature>
<feature type="transmembrane region" description="Helical" evidence="2">
    <location>
        <begin position="389"/>
        <end position="407"/>
    </location>
</feature>
<keyword evidence="2" id="KW-0812">Transmembrane</keyword>
<keyword evidence="5" id="KW-0540">Nuclease</keyword>
<gene>
    <name evidence="4" type="ORF">CHO01_33790</name>
    <name evidence="5" type="ORF">HNR08_000584</name>
</gene>
<accession>A0A511FGC1</accession>
<dbReference type="PANTHER" id="PTHR14859:SF1">
    <property type="entry name" value="PGAP2-INTERACTING PROTEIN"/>
    <property type="match status" value="1"/>
</dbReference>
<sequence>MTVPSPARPATPASGSPLPPDAGTATRVSLLALVAVLTTDVVRASGPVLDRAFTVGTLTVALTALVTFAGAGLVAAVALLATGRRGTGTASGRTVLAAVVATGVLRLVTQAVHDEARFVAGLVTAALAVATLVLTATLVAGRPGGGRQAALGLTLGSGLSAALQLALGTWDPLWRGGVAGTVVAVLLVALPVALAVVARAEGATGRPRRTWVLGPALALVLMVLANPAFAASQSGLPLMVAGTASVLASALTVWVLLVPRVLVPAVRVWAAVLLPVAVAVGLLVTGVASLVAIVAAEAAAGVVLAAALSTRRPAPPGIPRTALATGGVGLGLVAVLLVYLLDYDVPLPVDNAWVVVLAAALLAVGGLRWRTPSAPVAPREPAPPLRANALRFLVLPSVALLLVGWWASAAGPATATTDRAGDALVVLDWNLHYGVAADTAVDLEQIARTIESSAPDVVLLQEVARGWVLGGGTDMATWLGHRLGMEVAFAPAADRQFGNAILSRTPLRDVEVIHLPYGAGPQSRSALTAVVDGPDGGPVRVTSVHLQHRDDNTTTRLHQLAALDAALPDDGPSVLGGDLNAEPGSPELEAVDAAGWTSALDTAGDPAALTHPSDDPEVRIDWLLGRGVTFADAHVGTDDSSDHLPVVTLVRAGG</sequence>
<dbReference type="GO" id="GO:0004527">
    <property type="term" value="F:exonuclease activity"/>
    <property type="evidence" value="ECO:0007669"/>
    <property type="project" value="UniProtKB-KW"/>
</dbReference>
<reference evidence="4 6" key="1">
    <citation type="submission" date="2019-07" db="EMBL/GenBank/DDBJ databases">
        <title>Whole genome shotgun sequence of Cellulomonas hominis NBRC 16055.</title>
        <authorList>
            <person name="Hosoyama A."/>
            <person name="Uohara A."/>
            <person name="Ohji S."/>
            <person name="Ichikawa N."/>
        </authorList>
    </citation>
    <scope>NUCLEOTIDE SEQUENCE [LARGE SCALE GENOMIC DNA]</scope>
    <source>
        <strain evidence="4 6">NBRC 16055</strain>
    </source>
</reference>
<keyword evidence="5" id="KW-0255">Endonuclease</keyword>
<evidence type="ECO:0000256" key="2">
    <source>
        <dbReference type="SAM" id="Phobius"/>
    </source>
</evidence>
<feature type="region of interest" description="Disordered" evidence="1">
    <location>
        <begin position="1"/>
        <end position="21"/>
    </location>
</feature>
<dbReference type="GO" id="GO:0004519">
    <property type="term" value="F:endonuclease activity"/>
    <property type="evidence" value="ECO:0007669"/>
    <property type="project" value="UniProtKB-KW"/>
</dbReference>
<name>A0A511FGC1_9CELL</name>
<dbReference type="EMBL" id="JACHDN010000001">
    <property type="protein sequence ID" value="MBB5471848.1"/>
    <property type="molecule type" value="Genomic_DNA"/>
</dbReference>
<dbReference type="Pfam" id="PF03372">
    <property type="entry name" value="Exo_endo_phos"/>
    <property type="match status" value="1"/>
</dbReference>
<dbReference type="AlphaFoldDB" id="A0A511FGC1"/>
<dbReference type="EMBL" id="BJVQ01000069">
    <property type="protein sequence ID" value="GEL48263.1"/>
    <property type="molecule type" value="Genomic_DNA"/>
</dbReference>
<feature type="transmembrane region" description="Helical" evidence="2">
    <location>
        <begin position="58"/>
        <end position="82"/>
    </location>
</feature>
<dbReference type="GO" id="GO:0006506">
    <property type="term" value="P:GPI anchor biosynthetic process"/>
    <property type="evidence" value="ECO:0007669"/>
    <property type="project" value="TreeGrafter"/>
</dbReference>
<feature type="transmembrane region" description="Helical" evidence="2">
    <location>
        <begin position="176"/>
        <end position="198"/>
    </location>
</feature>
<protein>
    <submittedName>
        <fullName evidence="5">Endonuclease/exonuclease/phosphatase family metal-dependent hydrolase</fullName>
    </submittedName>
</protein>
<dbReference type="Proteomes" id="UP000321723">
    <property type="component" value="Unassembled WGS sequence"/>
</dbReference>
<evidence type="ECO:0000313" key="6">
    <source>
        <dbReference type="Proteomes" id="UP000321723"/>
    </source>
</evidence>
<evidence type="ECO:0000313" key="5">
    <source>
        <dbReference type="EMBL" id="MBB5471848.1"/>
    </source>
</evidence>
<dbReference type="Proteomes" id="UP000564629">
    <property type="component" value="Unassembled WGS sequence"/>
</dbReference>
<keyword evidence="6" id="KW-1185">Reference proteome</keyword>
<keyword evidence="2" id="KW-0472">Membrane</keyword>
<dbReference type="SUPFAM" id="SSF56219">
    <property type="entry name" value="DNase I-like"/>
    <property type="match status" value="1"/>
</dbReference>
<keyword evidence="5" id="KW-0269">Exonuclease</keyword>
<dbReference type="InterPro" id="IPR051916">
    <property type="entry name" value="GPI-anchor_lipid_remodeler"/>
</dbReference>
<feature type="transmembrane region" description="Helical" evidence="2">
    <location>
        <begin position="265"/>
        <end position="284"/>
    </location>
</feature>
<dbReference type="Gene3D" id="3.60.10.10">
    <property type="entry name" value="Endonuclease/exonuclease/phosphatase"/>
    <property type="match status" value="1"/>
</dbReference>
<evidence type="ECO:0000313" key="4">
    <source>
        <dbReference type="EMBL" id="GEL48263.1"/>
    </source>
</evidence>
<feature type="transmembrane region" description="Helical" evidence="2">
    <location>
        <begin position="236"/>
        <end position="258"/>
    </location>
</feature>
<evidence type="ECO:0000256" key="1">
    <source>
        <dbReference type="SAM" id="MobiDB-lite"/>
    </source>
</evidence>
<feature type="transmembrane region" description="Helical" evidence="2">
    <location>
        <begin position="290"/>
        <end position="309"/>
    </location>
</feature>
<dbReference type="RefSeq" id="WP_146840138.1">
    <property type="nucleotide sequence ID" value="NZ_BJVQ01000069.1"/>
</dbReference>
<feature type="transmembrane region" description="Helical" evidence="2">
    <location>
        <begin position="352"/>
        <end position="369"/>
    </location>
</feature>
<keyword evidence="2" id="KW-1133">Transmembrane helix</keyword>
<proteinExistence type="predicted"/>
<feature type="transmembrane region" description="Helical" evidence="2">
    <location>
        <begin position="118"/>
        <end position="139"/>
    </location>
</feature>